<evidence type="ECO:0008006" key="3">
    <source>
        <dbReference type="Google" id="ProtNLM"/>
    </source>
</evidence>
<dbReference type="RefSeq" id="WP_106340504.1">
    <property type="nucleotide sequence ID" value="NZ_PVZS01000047.1"/>
</dbReference>
<dbReference type="OrthoDB" id="7907231at2"/>
<comment type="caution">
    <text evidence="1">The sequence shown here is derived from an EMBL/GenBank/DDBJ whole genome shotgun (WGS) entry which is preliminary data.</text>
</comment>
<name>A0A2T1HLR8_9HYPH</name>
<reference evidence="2" key="1">
    <citation type="submission" date="2018-03" db="EMBL/GenBank/DDBJ databases">
        <authorList>
            <person name="Sun L."/>
            <person name="Liu H."/>
            <person name="Chen W."/>
            <person name="Huang K."/>
            <person name="Liu W."/>
            <person name="Gao X."/>
        </authorList>
    </citation>
    <scope>NUCLEOTIDE SEQUENCE [LARGE SCALE GENOMIC DNA]</scope>
    <source>
        <strain evidence="2">SH9</strain>
    </source>
</reference>
<organism evidence="1 2">
    <name type="scientific">Alsobacter soli</name>
    <dbReference type="NCBI Taxonomy" id="2109933"/>
    <lineage>
        <taxon>Bacteria</taxon>
        <taxon>Pseudomonadati</taxon>
        <taxon>Pseudomonadota</taxon>
        <taxon>Alphaproteobacteria</taxon>
        <taxon>Hyphomicrobiales</taxon>
        <taxon>Alsobacteraceae</taxon>
        <taxon>Alsobacter</taxon>
    </lineage>
</organism>
<protein>
    <recommendedName>
        <fullName evidence="3">DUF2267 domain-containing protein</fullName>
    </recommendedName>
</protein>
<sequence>MEELIQRISAATGMDAATTTKAVGIILAFLQKEAPAEDVSRMFEAMPGSQELAAAHADDEGGGGLMGAIGGLMGGGGLMALAGKLSGAGLSMDQMQTLGKELFAYGREKAGEDAMGSIVGAVPGLGQFV</sequence>
<accession>A0A2T1HLR8</accession>
<dbReference type="Proteomes" id="UP000239772">
    <property type="component" value="Unassembled WGS sequence"/>
</dbReference>
<dbReference type="EMBL" id="PVZS01000047">
    <property type="protein sequence ID" value="PSC02593.1"/>
    <property type="molecule type" value="Genomic_DNA"/>
</dbReference>
<proteinExistence type="predicted"/>
<keyword evidence="2" id="KW-1185">Reference proteome</keyword>
<dbReference type="AlphaFoldDB" id="A0A2T1HLR8"/>
<evidence type="ECO:0000313" key="1">
    <source>
        <dbReference type="EMBL" id="PSC02593.1"/>
    </source>
</evidence>
<evidence type="ECO:0000313" key="2">
    <source>
        <dbReference type="Proteomes" id="UP000239772"/>
    </source>
</evidence>
<gene>
    <name evidence="1" type="ORF">SLNSH_23240</name>
</gene>